<reference evidence="1 2" key="1">
    <citation type="journal article" date="2015" name="BMC Genomics">
        <title>Comparative genomics and metabolic profiling of the genus Lysobacter.</title>
        <authorList>
            <person name="de Bruijn I."/>
            <person name="Cheng X."/>
            <person name="de Jager V."/>
            <person name="Exposito R.G."/>
            <person name="Watrous J."/>
            <person name="Patel N."/>
            <person name="Postma J."/>
            <person name="Dorrestein P.C."/>
            <person name="Kobayashi D."/>
            <person name="Raaijmakers J.M."/>
        </authorList>
    </citation>
    <scope>NUCLEOTIDE SEQUENCE [LARGE SCALE GENOMIC DNA]</scope>
    <source>
        <strain evidence="1 2">76</strain>
    </source>
</reference>
<protein>
    <submittedName>
        <fullName evidence="1">Uncharacterized protein</fullName>
    </submittedName>
</protein>
<dbReference type="Proteomes" id="UP000060787">
    <property type="component" value="Chromosome"/>
</dbReference>
<dbReference type="EMBL" id="CP011129">
    <property type="protein sequence ID" value="ALN82212.1"/>
    <property type="molecule type" value="Genomic_DNA"/>
</dbReference>
<dbReference type="AlphaFoldDB" id="A0A0S2FFA8"/>
<organism evidence="1 2">
    <name type="scientific">Lysobacter antibioticus</name>
    <dbReference type="NCBI Taxonomy" id="84531"/>
    <lineage>
        <taxon>Bacteria</taxon>
        <taxon>Pseudomonadati</taxon>
        <taxon>Pseudomonadota</taxon>
        <taxon>Gammaproteobacteria</taxon>
        <taxon>Lysobacterales</taxon>
        <taxon>Lysobacteraceae</taxon>
        <taxon>Lysobacter</taxon>
    </lineage>
</organism>
<dbReference type="KEGG" id="lab:LA76x_4096"/>
<evidence type="ECO:0000313" key="1">
    <source>
        <dbReference type="EMBL" id="ALN82212.1"/>
    </source>
</evidence>
<dbReference type="KEGG" id="laq:GLA29479_4601"/>
<gene>
    <name evidence="1" type="ORF">LA76x_4096</name>
</gene>
<sequence>MQLLATDHFRGRTAGLKHQGLSGRSVQKHLVPVRLGPKGHGQPDCAQPRITQAGYGKLGIVRPAIKRYRMFQVDDRCRVAGILLFPFHQGEQNAAATQG</sequence>
<proteinExistence type="predicted"/>
<evidence type="ECO:0000313" key="2">
    <source>
        <dbReference type="Proteomes" id="UP000060787"/>
    </source>
</evidence>
<keyword evidence="2" id="KW-1185">Reference proteome</keyword>
<accession>A0A0S2FFA8</accession>
<name>A0A0S2FFA8_LYSAN</name>
<dbReference type="STRING" id="84531.LA76x_4096"/>